<accession>A0A517Y289</accession>
<gene>
    <name evidence="8" type="ORF">ETAA1_58570</name>
</gene>
<evidence type="ECO:0000256" key="2">
    <source>
        <dbReference type="ARBA" id="ARBA00023015"/>
    </source>
</evidence>
<dbReference type="OrthoDB" id="265297at2"/>
<dbReference type="InterPro" id="IPR007627">
    <property type="entry name" value="RNA_pol_sigma70_r2"/>
</dbReference>
<comment type="similarity">
    <text evidence="1">Belongs to the sigma-70 factor family. ECF subfamily.</text>
</comment>
<sequence length="204" mass="22470">MSPSPESAVSGLAAARAGDTAALGRLLESYRSYLLLLARIQIGRRLQSKADPADVVQDTFLDAHRQFPAFRGETADALAAWLRRVLAGQLAHLVRRYFGTEARDVRLEQSIEQELDSSSQSIARGLSHPGTSPSESAARREDLARLGDALERLTPDYRDVILLRQLEGLPFAEVARRMGRTEDAVQKLWVRGLVALRRALDGSP</sequence>
<dbReference type="SUPFAM" id="SSF88946">
    <property type="entry name" value="Sigma2 domain of RNA polymerase sigma factors"/>
    <property type="match status" value="1"/>
</dbReference>
<dbReference type="NCBIfam" id="TIGR02984">
    <property type="entry name" value="Sig-70_plancto1"/>
    <property type="match status" value="1"/>
</dbReference>
<dbReference type="Pfam" id="PF04542">
    <property type="entry name" value="Sigma70_r2"/>
    <property type="match status" value="1"/>
</dbReference>
<evidence type="ECO:0000313" key="9">
    <source>
        <dbReference type="Proteomes" id="UP000319576"/>
    </source>
</evidence>
<feature type="domain" description="RNA polymerase sigma factor 70 region 4 type 2" evidence="7">
    <location>
        <begin position="145"/>
        <end position="196"/>
    </location>
</feature>
<protein>
    <submittedName>
        <fullName evidence="8">RNA polymerase sigma factor RpoE</fullName>
    </submittedName>
</protein>
<dbReference type="Pfam" id="PF08281">
    <property type="entry name" value="Sigma70_r4_2"/>
    <property type="match status" value="1"/>
</dbReference>
<dbReference type="InterPro" id="IPR013324">
    <property type="entry name" value="RNA_pol_sigma_r3/r4-like"/>
</dbReference>
<organism evidence="8 9">
    <name type="scientific">Urbifossiella limnaea</name>
    <dbReference type="NCBI Taxonomy" id="2528023"/>
    <lineage>
        <taxon>Bacteria</taxon>
        <taxon>Pseudomonadati</taxon>
        <taxon>Planctomycetota</taxon>
        <taxon>Planctomycetia</taxon>
        <taxon>Gemmatales</taxon>
        <taxon>Gemmataceae</taxon>
        <taxon>Urbifossiella</taxon>
    </lineage>
</organism>
<name>A0A517Y289_9BACT</name>
<dbReference type="InterPro" id="IPR039425">
    <property type="entry name" value="RNA_pol_sigma-70-like"/>
</dbReference>
<dbReference type="GO" id="GO:0006352">
    <property type="term" value="P:DNA-templated transcription initiation"/>
    <property type="evidence" value="ECO:0007669"/>
    <property type="project" value="InterPro"/>
</dbReference>
<keyword evidence="4" id="KW-0804">Transcription</keyword>
<evidence type="ECO:0000259" key="6">
    <source>
        <dbReference type="Pfam" id="PF04542"/>
    </source>
</evidence>
<dbReference type="InterPro" id="IPR013325">
    <property type="entry name" value="RNA_pol_sigma_r2"/>
</dbReference>
<evidence type="ECO:0000256" key="3">
    <source>
        <dbReference type="ARBA" id="ARBA00023082"/>
    </source>
</evidence>
<dbReference type="EMBL" id="CP036273">
    <property type="protein sequence ID" value="QDU23849.1"/>
    <property type="molecule type" value="Genomic_DNA"/>
</dbReference>
<dbReference type="SUPFAM" id="SSF88659">
    <property type="entry name" value="Sigma3 and sigma4 domains of RNA polymerase sigma factors"/>
    <property type="match status" value="1"/>
</dbReference>
<evidence type="ECO:0000313" key="8">
    <source>
        <dbReference type="EMBL" id="QDU23849.1"/>
    </source>
</evidence>
<feature type="domain" description="RNA polymerase sigma-70 region 2" evidence="6">
    <location>
        <begin position="30"/>
        <end position="96"/>
    </location>
</feature>
<dbReference type="InterPro" id="IPR014326">
    <property type="entry name" value="RNA_pol_sigma-70_Plancto"/>
</dbReference>
<dbReference type="Gene3D" id="1.10.1740.10">
    <property type="match status" value="1"/>
</dbReference>
<proteinExistence type="inferred from homology"/>
<dbReference type="GO" id="GO:0003677">
    <property type="term" value="F:DNA binding"/>
    <property type="evidence" value="ECO:0007669"/>
    <property type="project" value="InterPro"/>
</dbReference>
<dbReference type="InterPro" id="IPR036388">
    <property type="entry name" value="WH-like_DNA-bd_sf"/>
</dbReference>
<dbReference type="PANTHER" id="PTHR43133">
    <property type="entry name" value="RNA POLYMERASE ECF-TYPE SIGMA FACTO"/>
    <property type="match status" value="1"/>
</dbReference>
<feature type="region of interest" description="Disordered" evidence="5">
    <location>
        <begin position="116"/>
        <end position="140"/>
    </location>
</feature>
<evidence type="ECO:0000259" key="7">
    <source>
        <dbReference type="Pfam" id="PF08281"/>
    </source>
</evidence>
<evidence type="ECO:0000256" key="5">
    <source>
        <dbReference type="SAM" id="MobiDB-lite"/>
    </source>
</evidence>
<dbReference type="PANTHER" id="PTHR43133:SF51">
    <property type="entry name" value="RNA POLYMERASE SIGMA FACTOR"/>
    <property type="match status" value="1"/>
</dbReference>
<dbReference type="Gene3D" id="1.10.10.10">
    <property type="entry name" value="Winged helix-like DNA-binding domain superfamily/Winged helix DNA-binding domain"/>
    <property type="match status" value="1"/>
</dbReference>
<evidence type="ECO:0000256" key="4">
    <source>
        <dbReference type="ARBA" id="ARBA00023163"/>
    </source>
</evidence>
<dbReference type="AlphaFoldDB" id="A0A517Y289"/>
<reference evidence="8 9" key="1">
    <citation type="submission" date="2019-02" db="EMBL/GenBank/DDBJ databases">
        <title>Deep-cultivation of Planctomycetes and their phenomic and genomic characterization uncovers novel biology.</title>
        <authorList>
            <person name="Wiegand S."/>
            <person name="Jogler M."/>
            <person name="Boedeker C."/>
            <person name="Pinto D."/>
            <person name="Vollmers J."/>
            <person name="Rivas-Marin E."/>
            <person name="Kohn T."/>
            <person name="Peeters S.H."/>
            <person name="Heuer A."/>
            <person name="Rast P."/>
            <person name="Oberbeckmann S."/>
            <person name="Bunk B."/>
            <person name="Jeske O."/>
            <person name="Meyerdierks A."/>
            <person name="Storesund J.E."/>
            <person name="Kallscheuer N."/>
            <person name="Luecker S."/>
            <person name="Lage O.M."/>
            <person name="Pohl T."/>
            <person name="Merkel B.J."/>
            <person name="Hornburger P."/>
            <person name="Mueller R.-W."/>
            <person name="Bruemmer F."/>
            <person name="Labrenz M."/>
            <person name="Spormann A.M."/>
            <person name="Op den Camp H."/>
            <person name="Overmann J."/>
            <person name="Amann R."/>
            <person name="Jetten M.S.M."/>
            <person name="Mascher T."/>
            <person name="Medema M.H."/>
            <person name="Devos D.P."/>
            <person name="Kaster A.-K."/>
            <person name="Ovreas L."/>
            <person name="Rohde M."/>
            <person name="Galperin M.Y."/>
            <person name="Jogler C."/>
        </authorList>
    </citation>
    <scope>NUCLEOTIDE SEQUENCE [LARGE SCALE GENOMIC DNA]</scope>
    <source>
        <strain evidence="8 9">ETA_A1</strain>
    </source>
</reference>
<keyword evidence="2" id="KW-0805">Transcription regulation</keyword>
<keyword evidence="9" id="KW-1185">Reference proteome</keyword>
<dbReference type="KEGG" id="uli:ETAA1_58570"/>
<dbReference type="RefSeq" id="WP_145244062.1">
    <property type="nucleotide sequence ID" value="NZ_CP036273.1"/>
</dbReference>
<dbReference type="Proteomes" id="UP000319576">
    <property type="component" value="Chromosome"/>
</dbReference>
<dbReference type="InterPro" id="IPR014284">
    <property type="entry name" value="RNA_pol_sigma-70_dom"/>
</dbReference>
<dbReference type="NCBIfam" id="TIGR02937">
    <property type="entry name" value="sigma70-ECF"/>
    <property type="match status" value="1"/>
</dbReference>
<dbReference type="InterPro" id="IPR013249">
    <property type="entry name" value="RNA_pol_sigma70_r4_t2"/>
</dbReference>
<evidence type="ECO:0000256" key="1">
    <source>
        <dbReference type="ARBA" id="ARBA00010641"/>
    </source>
</evidence>
<dbReference type="GO" id="GO:0016987">
    <property type="term" value="F:sigma factor activity"/>
    <property type="evidence" value="ECO:0007669"/>
    <property type="project" value="UniProtKB-KW"/>
</dbReference>
<keyword evidence="3" id="KW-0731">Sigma factor</keyword>
<dbReference type="CDD" id="cd06171">
    <property type="entry name" value="Sigma70_r4"/>
    <property type="match status" value="1"/>
</dbReference>